<gene>
    <name evidence="1" type="ORF">METZ01_LOCUS83884</name>
</gene>
<dbReference type="InterPro" id="IPR017853">
    <property type="entry name" value="GH"/>
</dbReference>
<dbReference type="EMBL" id="UINC01007031">
    <property type="protein sequence ID" value="SVA31030.1"/>
    <property type="molecule type" value="Genomic_DNA"/>
</dbReference>
<evidence type="ECO:0000313" key="1">
    <source>
        <dbReference type="EMBL" id="SVA31030.1"/>
    </source>
</evidence>
<protein>
    <submittedName>
        <fullName evidence="1">Uncharacterized protein</fullName>
    </submittedName>
</protein>
<dbReference type="SUPFAM" id="SSF51445">
    <property type="entry name" value="(Trans)glycosidases"/>
    <property type="match status" value="1"/>
</dbReference>
<dbReference type="AlphaFoldDB" id="A0A381USE6"/>
<reference evidence="1" key="1">
    <citation type="submission" date="2018-05" db="EMBL/GenBank/DDBJ databases">
        <authorList>
            <person name="Lanie J.A."/>
            <person name="Ng W.-L."/>
            <person name="Kazmierczak K.M."/>
            <person name="Andrzejewski T.M."/>
            <person name="Davidsen T.M."/>
            <person name="Wayne K.J."/>
            <person name="Tettelin H."/>
            <person name="Glass J.I."/>
            <person name="Rusch D."/>
            <person name="Podicherti R."/>
            <person name="Tsui H.-C.T."/>
            <person name="Winkler M.E."/>
        </authorList>
    </citation>
    <scope>NUCLEOTIDE SEQUENCE</scope>
</reference>
<organism evidence="1">
    <name type="scientific">marine metagenome</name>
    <dbReference type="NCBI Taxonomy" id="408172"/>
    <lineage>
        <taxon>unclassified sequences</taxon>
        <taxon>metagenomes</taxon>
        <taxon>ecological metagenomes</taxon>
    </lineage>
</organism>
<sequence length="588" mass="69032">MGLDCSDSIYLEDFTIVESNKNFLEHSKNEILRIKVENHIIPSNSLYIEDIKKVINEDIQVIYVLFQQSFKKDLFRGRISIIQKRNNPVEFIVQLSVNWHNDVPKKVLLQFPFLIELSKNNSFLKPGEIHDIDYPPKRCLWNFHESPPATLTDSSSGHSIGIQFRDEFPWQANYNLGISEAIKETNFELYETEVQPTNTFSDIFVMRLYFSPFGRSGIFKLWKEDTRSRYDLRDYKIPESSWSQKSYLQHFTFAYGKEAFNYDNKKIDIEELLEKGKEFGGYDSIIFWHQYPRLGLDETNQWDLYNYLPQGYSNIKEIVNICHKNDVRVFLPFKPWDIRSNESLDIHAKRLEIVINQTGIDGLFLDTMSTLPDSFLRLKDKFPNFIFCAEGTPREPRQIEHLTSSWDQIGDIRRNFKVDIEVNLFRFVFPEHPLYLISRWSVGSDKDSIIKRSIFNGMGIVIWQDVFGSWRPFSEDQKREIKEYKNILLKYNACIFGRESVPIIDTLVPGLLCNQFSENPKSEMIYSFYNSTPKKICGSLLNLGDNLNKKCLQLYGSNGKFRIKNEDKTSIIQGEIDQNQVVMVLINY</sequence>
<name>A0A381USE6_9ZZZZ</name>
<accession>A0A381USE6</accession>
<proteinExistence type="predicted"/>